<feature type="transmembrane region" description="Helical" evidence="6">
    <location>
        <begin position="87"/>
        <end position="108"/>
    </location>
</feature>
<evidence type="ECO:0000313" key="8">
    <source>
        <dbReference type="Proteomes" id="UP000192813"/>
    </source>
</evidence>
<accession>A0A2J9PK96</accession>
<dbReference type="AlphaFoldDB" id="A0A2J9PK96"/>
<keyword evidence="5 6" id="KW-0472">Membrane</keyword>
<gene>
    <name evidence="7" type="ORF">A6J77_000030</name>
</gene>
<evidence type="ECO:0000256" key="1">
    <source>
        <dbReference type="ARBA" id="ARBA00004141"/>
    </source>
</evidence>
<protein>
    <submittedName>
        <fullName evidence="7">AI-2E family transporter</fullName>
    </submittedName>
</protein>
<dbReference type="Pfam" id="PF01594">
    <property type="entry name" value="AI-2E_transport"/>
    <property type="match status" value="1"/>
</dbReference>
<evidence type="ECO:0000256" key="6">
    <source>
        <dbReference type="SAM" id="Phobius"/>
    </source>
</evidence>
<reference evidence="8" key="1">
    <citation type="submission" date="2017-12" db="EMBL/GenBank/DDBJ databases">
        <title>FDA dAtabase for Regulatory Grade micrObial Sequences (FDA-ARGOS): Supporting development and validation of Infectious Disease Dx tests.</title>
        <authorList>
            <person name="Hoffmann M."/>
            <person name="Allard M."/>
            <person name="Evans P."/>
            <person name="Brown E."/>
            <person name="Tallon L."/>
            <person name="Sadzewicz L."/>
            <person name="Sengamalay N."/>
            <person name="Ott S."/>
            <person name="Godinez A."/>
            <person name="Nagaraj S."/>
            <person name="Vavikolanu K."/>
            <person name="Aluvathingal J."/>
            <person name="Nadendla S."/>
            <person name="Sichtig H."/>
        </authorList>
    </citation>
    <scope>NUCLEOTIDE SEQUENCE [LARGE SCALE GENOMIC DNA]</scope>
    <source>
        <strain evidence="8">FDAARGOS_249</strain>
    </source>
</reference>
<evidence type="ECO:0000256" key="2">
    <source>
        <dbReference type="ARBA" id="ARBA00009773"/>
    </source>
</evidence>
<comment type="caution">
    <text evidence="7">The sequence shown here is derived from an EMBL/GenBank/DDBJ whole genome shotgun (WGS) entry which is preliminary data.</text>
</comment>
<feature type="transmembrane region" description="Helical" evidence="6">
    <location>
        <begin position="49"/>
        <end position="75"/>
    </location>
</feature>
<dbReference type="InterPro" id="IPR002549">
    <property type="entry name" value="AI-2E-like"/>
</dbReference>
<name>A0A2J9PK96_9LACT</name>
<comment type="subcellular location">
    <subcellularLocation>
        <location evidence="1">Membrane</location>
        <topology evidence="1">Multi-pass membrane protein</topology>
    </subcellularLocation>
</comment>
<keyword evidence="3 6" id="KW-0812">Transmembrane</keyword>
<evidence type="ECO:0000313" key="7">
    <source>
        <dbReference type="EMBL" id="PNL90736.1"/>
    </source>
</evidence>
<organism evidence="7 8">
    <name type="scientific">Aerococcus viridans</name>
    <dbReference type="NCBI Taxonomy" id="1377"/>
    <lineage>
        <taxon>Bacteria</taxon>
        <taxon>Bacillati</taxon>
        <taxon>Bacillota</taxon>
        <taxon>Bacilli</taxon>
        <taxon>Lactobacillales</taxon>
        <taxon>Aerococcaceae</taxon>
        <taxon>Aerococcus</taxon>
    </lineage>
</organism>
<dbReference type="EMBL" id="NBTM02000001">
    <property type="protein sequence ID" value="PNL90736.1"/>
    <property type="molecule type" value="Genomic_DNA"/>
</dbReference>
<dbReference type="RefSeq" id="WP_083067518.1">
    <property type="nucleotide sequence ID" value="NZ_NBTM02000001.1"/>
</dbReference>
<evidence type="ECO:0000256" key="5">
    <source>
        <dbReference type="ARBA" id="ARBA00023136"/>
    </source>
</evidence>
<evidence type="ECO:0000256" key="3">
    <source>
        <dbReference type="ARBA" id="ARBA00022692"/>
    </source>
</evidence>
<evidence type="ECO:0000256" key="4">
    <source>
        <dbReference type="ARBA" id="ARBA00022989"/>
    </source>
</evidence>
<comment type="similarity">
    <text evidence="2">Belongs to the autoinducer-2 exporter (AI-2E) (TC 2.A.86) family.</text>
</comment>
<dbReference type="Proteomes" id="UP000192813">
    <property type="component" value="Unassembled WGS sequence"/>
</dbReference>
<keyword evidence="4 6" id="KW-1133">Transmembrane helix</keyword>
<sequence length="163" mass="18427">MTRATFWKQVFLHTIQNIKLYVGAEAKLLLLTVIIYGVGFWVLDIHLAWLMAIGISLVALLPVIGAGVVFIPWILIEWLQGDTQVGWWLFAIYLGVELLTEILQPLLIGKDLKLPFWLPIVVTLMCTVAFNLFGVMVAGIVIPLLSAYFQVKEIERAEIYDNN</sequence>
<dbReference type="GO" id="GO:0016020">
    <property type="term" value="C:membrane"/>
    <property type="evidence" value="ECO:0007669"/>
    <property type="project" value="UniProtKB-SubCell"/>
</dbReference>
<feature type="transmembrane region" description="Helical" evidence="6">
    <location>
        <begin position="120"/>
        <end position="149"/>
    </location>
</feature>
<proteinExistence type="inferred from homology"/>
<feature type="transmembrane region" description="Helical" evidence="6">
    <location>
        <begin position="20"/>
        <end position="43"/>
    </location>
</feature>